<keyword evidence="2" id="KW-0732">Signal</keyword>
<dbReference type="Gene3D" id="3.20.20.370">
    <property type="entry name" value="Glycoside hydrolase/deacetylase"/>
    <property type="match status" value="1"/>
</dbReference>
<dbReference type="PANTHER" id="PTHR34216:SF3">
    <property type="entry name" value="POLY-BETA-1,6-N-ACETYL-D-GLUCOSAMINE N-DEACETYLASE"/>
    <property type="match status" value="1"/>
</dbReference>
<dbReference type="GO" id="GO:0005975">
    <property type="term" value="P:carbohydrate metabolic process"/>
    <property type="evidence" value="ECO:0007669"/>
    <property type="project" value="InterPro"/>
</dbReference>
<organism evidence="4 5">
    <name type="scientific">Candidatus Ryanbacteria bacterium CG10_big_fil_rev_8_21_14_0_10_43_42</name>
    <dbReference type="NCBI Taxonomy" id="1974864"/>
    <lineage>
        <taxon>Bacteria</taxon>
        <taxon>Candidatus Ryaniibacteriota</taxon>
    </lineage>
</organism>
<evidence type="ECO:0000313" key="4">
    <source>
        <dbReference type="EMBL" id="PJE64574.1"/>
    </source>
</evidence>
<evidence type="ECO:0000259" key="3">
    <source>
        <dbReference type="PROSITE" id="PS51677"/>
    </source>
</evidence>
<dbReference type="InterPro" id="IPR011330">
    <property type="entry name" value="Glyco_hydro/deAcase_b/a-brl"/>
</dbReference>
<evidence type="ECO:0000313" key="5">
    <source>
        <dbReference type="Proteomes" id="UP000229098"/>
    </source>
</evidence>
<dbReference type="AlphaFoldDB" id="A0A2M8KXB5"/>
<dbReference type="PROSITE" id="PS51677">
    <property type="entry name" value="NODB"/>
    <property type="match status" value="1"/>
</dbReference>
<accession>A0A2M8KXB5</accession>
<evidence type="ECO:0000256" key="2">
    <source>
        <dbReference type="ARBA" id="ARBA00022729"/>
    </source>
</evidence>
<dbReference type="GO" id="GO:0016810">
    <property type="term" value="F:hydrolase activity, acting on carbon-nitrogen (but not peptide) bonds"/>
    <property type="evidence" value="ECO:0007669"/>
    <property type="project" value="InterPro"/>
</dbReference>
<proteinExistence type="predicted"/>
<reference evidence="5" key="1">
    <citation type="submission" date="2017-09" db="EMBL/GenBank/DDBJ databases">
        <title>Depth-based differentiation of microbial function through sediment-hosted aquifers and enrichment of novel symbionts in the deep terrestrial subsurface.</title>
        <authorList>
            <person name="Probst A.J."/>
            <person name="Ladd B."/>
            <person name="Jarett J.K."/>
            <person name="Geller-Mcgrath D.E."/>
            <person name="Sieber C.M.K."/>
            <person name="Emerson J.B."/>
            <person name="Anantharaman K."/>
            <person name="Thomas B.C."/>
            <person name="Malmstrom R."/>
            <person name="Stieglmeier M."/>
            <person name="Klingl A."/>
            <person name="Woyke T."/>
            <person name="Ryan C.M."/>
            <person name="Banfield J.F."/>
        </authorList>
    </citation>
    <scope>NUCLEOTIDE SEQUENCE [LARGE SCALE GENOMIC DNA]</scope>
</reference>
<dbReference type="InterPro" id="IPR051398">
    <property type="entry name" value="Polysacch_Deacetylase"/>
</dbReference>
<dbReference type="InterPro" id="IPR002509">
    <property type="entry name" value="NODB_dom"/>
</dbReference>
<comment type="subcellular location">
    <subcellularLocation>
        <location evidence="1">Secreted</location>
    </subcellularLocation>
</comment>
<evidence type="ECO:0000256" key="1">
    <source>
        <dbReference type="ARBA" id="ARBA00004613"/>
    </source>
</evidence>
<dbReference type="PANTHER" id="PTHR34216">
    <property type="match status" value="1"/>
</dbReference>
<dbReference type="EMBL" id="PFEF01000005">
    <property type="protein sequence ID" value="PJE64574.1"/>
    <property type="molecule type" value="Genomic_DNA"/>
</dbReference>
<dbReference type="Pfam" id="PF01522">
    <property type="entry name" value="Polysacc_deac_1"/>
    <property type="match status" value="1"/>
</dbReference>
<name>A0A2M8KXB5_9BACT</name>
<dbReference type="SUPFAM" id="SSF88713">
    <property type="entry name" value="Glycoside hydrolase/deacetylase"/>
    <property type="match status" value="1"/>
</dbReference>
<gene>
    <name evidence="4" type="ORF">COU90_01920</name>
</gene>
<dbReference type="Proteomes" id="UP000229098">
    <property type="component" value="Unassembled WGS sequence"/>
</dbReference>
<comment type="caution">
    <text evidence="4">The sequence shown here is derived from an EMBL/GenBank/DDBJ whole genome shotgun (WGS) entry which is preliminary data.</text>
</comment>
<sequence>MKLIHSIFWSTVYYSGINALYQLFFRPRLTVLGYHSVSDAGSGELSHRELYHHLSVPREQFEQQMVYLQKKNYSFLSLSDLIAIQKKEQSMPSRAVFIYFDDGYRDNLLNAYPILKQYNIPATIFLITDCINQKKILWESDIDPYTAGIFLTWDEVNQMKDICTFGTHTVSHRKLTSLSGEDIKEEYTASKREIEEKTDRPVLALSYPKSRTTKEAKRIAGELFPVVLAHGRGFAHSRDLHYLWKIPVDPQDSMMIFYLKLGIYYPFMNALRTWKTRL</sequence>
<protein>
    <recommendedName>
        <fullName evidence="3">NodB homology domain-containing protein</fullName>
    </recommendedName>
</protein>
<dbReference type="GO" id="GO:0005576">
    <property type="term" value="C:extracellular region"/>
    <property type="evidence" value="ECO:0007669"/>
    <property type="project" value="UniProtKB-SubCell"/>
</dbReference>
<feature type="domain" description="NodB homology" evidence="3">
    <location>
        <begin position="94"/>
        <end position="278"/>
    </location>
</feature>